<dbReference type="SUPFAM" id="SSF109854">
    <property type="entry name" value="DinB/YfiT-like putative metalloenzymes"/>
    <property type="match status" value="1"/>
</dbReference>
<organism evidence="3 4">
    <name type="scientific">Mangrovivirga halotolerans</name>
    <dbReference type="NCBI Taxonomy" id="2993936"/>
    <lineage>
        <taxon>Bacteria</taxon>
        <taxon>Pseudomonadati</taxon>
        <taxon>Bacteroidota</taxon>
        <taxon>Cytophagia</taxon>
        <taxon>Cytophagales</taxon>
        <taxon>Mangrovivirgaceae</taxon>
        <taxon>Mangrovivirga</taxon>
    </lineage>
</organism>
<feature type="chain" id="PRO_5045174461" evidence="1">
    <location>
        <begin position="19"/>
        <end position="170"/>
    </location>
</feature>
<evidence type="ECO:0000259" key="2">
    <source>
        <dbReference type="Pfam" id="PF12867"/>
    </source>
</evidence>
<protein>
    <submittedName>
        <fullName evidence="3">DinB family protein</fullName>
    </submittedName>
</protein>
<dbReference type="Pfam" id="PF12867">
    <property type="entry name" value="DinB_2"/>
    <property type="match status" value="1"/>
</dbReference>
<comment type="caution">
    <text evidence="3">The sequence shown here is derived from an EMBL/GenBank/DDBJ whole genome shotgun (WGS) entry which is preliminary data.</text>
</comment>
<sequence length="170" mass="18734">MKKLLTLLIILVPISVFSQGSFQKDLAGMVRANSDKVISLAKAIPAEKYGWTPEEGIRSINDVVLHITGANYFFPTFVGVEMPDGIDPRNMNILGKDASIEALTKSYDHMIKAIMSVPDDKLDDMVDVFGSQMTMRSVLIISYGHCEEHMGQLIAYARSNGIAPPWSEGK</sequence>
<keyword evidence="1" id="KW-0732">Signal</keyword>
<gene>
    <name evidence="3" type="ORF">OO013_18565</name>
</gene>
<dbReference type="InterPro" id="IPR024775">
    <property type="entry name" value="DinB-like"/>
</dbReference>
<keyword evidence="4" id="KW-1185">Reference proteome</keyword>
<evidence type="ECO:0000313" key="3">
    <source>
        <dbReference type="EMBL" id="MCX2745892.1"/>
    </source>
</evidence>
<dbReference type="Proteomes" id="UP001209885">
    <property type="component" value="Unassembled WGS sequence"/>
</dbReference>
<evidence type="ECO:0000313" key="4">
    <source>
        <dbReference type="Proteomes" id="UP001209885"/>
    </source>
</evidence>
<feature type="signal peptide" evidence="1">
    <location>
        <begin position="1"/>
        <end position="18"/>
    </location>
</feature>
<reference evidence="3 4" key="1">
    <citation type="submission" date="2022-11" db="EMBL/GenBank/DDBJ databases">
        <title>The characterization of three novel Bacteroidetes species and genomic analysis of their roles in tidal elemental geochemical cycles.</title>
        <authorList>
            <person name="Ma K."/>
        </authorList>
    </citation>
    <scope>NUCLEOTIDE SEQUENCE [LARGE SCALE GENOMIC DNA]</scope>
    <source>
        <strain evidence="3 4">M17</strain>
    </source>
</reference>
<feature type="domain" description="DinB-like" evidence="2">
    <location>
        <begin position="35"/>
        <end position="153"/>
    </location>
</feature>
<evidence type="ECO:0000256" key="1">
    <source>
        <dbReference type="SAM" id="SignalP"/>
    </source>
</evidence>
<dbReference type="RefSeq" id="WP_266058500.1">
    <property type="nucleotide sequence ID" value="NZ_JAPFQN010000012.1"/>
</dbReference>
<proteinExistence type="predicted"/>
<dbReference type="Gene3D" id="1.20.120.450">
    <property type="entry name" value="dinb family like domain"/>
    <property type="match status" value="1"/>
</dbReference>
<name>A0ABT3RVT8_9BACT</name>
<dbReference type="InterPro" id="IPR034660">
    <property type="entry name" value="DinB/YfiT-like"/>
</dbReference>
<dbReference type="EMBL" id="JAPFQN010000012">
    <property type="protein sequence ID" value="MCX2745892.1"/>
    <property type="molecule type" value="Genomic_DNA"/>
</dbReference>
<accession>A0ABT3RVT8</accession>